<evidence type="ECO:0000313" key="3">
    <source>
        <dbReference type="Proteomes" id="UP001328107"/>
    </source>
</evidence>
<dbReference type="PANTHER" id="PTHR14042:SF24">
    <property type="entry name" value="PROTEIN DOPEY-1 HOMOLOG"/>
    <property type="match status" value="1"/>
</dbReference>
<dbReference type="InterPro" id="IPR040314">
    <property type="entry name" value="DOP1"/>
</dbReference>
<comment type="caution">
    <text evidence="2">The sequence shown here is derived from an EMBL/GenBank/DDBJ whole genome shotgun (WGS) entry which is preliminary data.</text>
</comment>
<dbReference type="GO" id="GO:0005829">
    <property type="term" value="C:cytosol"/>
    <property type="evidence" value="ECO:0007669"/>
    <property type="project" value="GOC"/>
</dbReference>
<sequence length="198" mass="20811">QLRVFLLTVLNALKKCPERHEGWMQLVVHILPWLDRALPKLCMRMSEQLCKNIETAIGVAYGKTSAYARKRQEERQSIDEGTPSPDSEIACGTMLGTEFPANFIVMTMEALTTVLHFCLIDTSQQSAAADATAAANAAAAGGGGGAAAKTGGANTSPTSHTWAVGSALAAVPGTRGATDLFSNLVKSVSIMSKASKKS</sequence>
<protein>
    <recommendedName>
        <fullName evidence="1">DOP1-like TPR domain-containing protein</fullName>
    </recommendedName>
</protein>
<dbReference type="GO" id="GO:0005768">
    <property type="term" value="C:endosome"/>
    <property type="evidence" value="ECO:0007669"/>
    <property type="project" value="TreeGrafter"/>
</dbReference>
<keyword evidence="3" id="KW-1185">Reference proteome</keyword>
<dbReference type="AlphaFoldDB" id="A0AAN5CXT7"/>
<feature type="non-terminal residue" evidence="2">
    <location>
        <position position="1"/>
    </location>
</feature>
<evidence type="ECO:0000259" key="1">
    <source>
        <dbReference type="Pfam" id="PF24601"/>
    </source>
</evidence>
<reference evidence="3" key="1">
    <citation type="submission" date="2022-10" db="EMBL/GenBank/DDBJ databases">
        <title>Genome assembly of Pristionchus species.</title>
        <authorList>
            <person name="Yoshida K."/>
            <person name="Sommer R.J."/>
        </authorList>
    </citation>
    <scope>NUCLEOTIDE SEQUENCE [LARGE SCALE GENOMIC DNA]</scope>
    <source>
        <strain evidence="3">RS5460</strain>
    </source>
</reference>
<feature type="domain" description="DOP1-like TPR" evidence="1">
    <location>
        <begin position="3"/>
        <end position="121"/>
    </location>
</feature>
<organism evidence="2 3">
    <name type="scientific">Pristionchus mayeri</name>
    <dbReference type="NCBI Taxonomy" id="1317129"/>
    <lineage>
        <taxon>Eukaryota</taxon>
        <taxon>Metazoa</taxon>
        <taxon>Ecdysozoa</taxon>
        <taxon>Nematoda</taxon>
        <taxon>Chromadorea</taxon>
        <taxon>Rhabditida</taxon>
        <taxon>Rhabditina</taxon>
        <taxon>Diplogasteromorpha</taxon>
        <taxon>Diplogasteroidea</taxon>
        <taxon>Neodiplogasteridae</taxon>
        <taxon>Pristionchus</taxon>
    </lineage>
</organism>
<dbReference type="EMBL" id="BTRK01000005">
    <property type="protein sequence ID" value="GMR52255.1"/>
    <property type="molecule type" value="Genomic_DNA"/>
</dbReference>
<dbReference type="Pfam" id="PF24601">
    <property type="entry name" value="TPR_DOP1"/>
    <property type="match status" value="1"/>
</dbReference>
<dbReference type="Proteomes" id="UP001328107">
    <property type="component" value="Unassembled WGS sequence"/>
</dbReference>
<gene>
    <name evidence="2" type="ORF">PMAYCL1PPCAC_22450</name>
</gene>
<proteinExistence type="predicted"/>
<dbReference type="PANTHER" id="PTHR14042">
    <property type="entry name" value="DOPEY-RELATED"/>
    <property type="match status" value="1"/>
</dbReference>
<evidence type="ECO:0000313" key="2">
    <source>
        <dbReference type="EMBL" id="GMR52255.1"/>
    </source>
</evidence>
<name>A0AAN5CXT7_9BILA</name>
<dbReference type="InterPro" id="IPR056459">
    <property type="entry name" value="TPR_DOP1"/>
</dbReference>
<accession>A0AAN5CXT7</accession>
<dbReference type="GO" id="GO:0006895">
    <property type="term" value="P:Golgi to endosome transport"/>
    <property type="evidence" value="ECO:0007669"/>
    <property type="project" value="InterPro"/>
</dbReference>
<dbReference type="GO" id="GO:0005802">
    <property type="term" value="C:trans-Golgi network"/>
    <property type="evidence" value="ECO:0007669"/>
    <property type="project" value="TreeGrafter"/>
</dbReference>